<feature type="region of interest" description="Disordered" evidence="13">
    <location>
        <begin position="1"/>
        <end position="29"/>
    </location>
</feature>
<evidence type="ECO:0000259" key="15">
    <source>
        <dbReference type="Pfam" id="PF22528"/>
    </source>
</evidence>
<evidence type="ECO:0000256" key="11">
    <source>
        <dbReference type="ARBA" id="ARBA00049303"/>
    </source>
</evidence>
<evidence type="ECO:0000256" key="2">
    <source>
        <dbReference type="ARBA" id="ARBA00011925"/>
    </source>
</evidence>
<dbReference type="GO" id="GO:0005634">
    <property type="term" value="C:nucleus"/>
    <property type="evidence" value="ECO:0007669"/>
    <property type="project" value="TreeGrafter"/>
</dbReference>
<dbReference type="Pfam" id="PF06325">
    <property type="entry name" value="PrmA"/>
    <property type="match status" value="1"/>
</dbReference>
<dbReference type="Gene3D" id="2.70.160.11">
    <property type="entry name" value="Hnrnp arginine n-methyltransferase1"/>
    <property type="match status" value="1"/>
</dbReference>
<dbReference type="InterPro" id="IPR025799">
    <property type="entry name" value="Arg_MeTrfase"/>
</dbReference>
<keyword evidence="6 12" id="KW-0949">S-adenosyl-L-methionine</keyword>
<feature type="region of interest" description="Disordered" evidence="13">
    <location>
        <begin position="189"/>
        <end position="216"/>
    </location>
</feature>
<evidence type="ECO:0000256" key="3">
    <source>
        <dbReference type="ARBA" id="ARBA00022490"/>
    </source>
</evidence>
<keyword evidence="17" id="KW-1185">Reference proteome</keyword>
<dbReference type="Gene3D" id="3.40.50.150">
    <property type="entry name" value="Vaccinia Virus protein VP39"/>
    <property type="match status" value="1"/>
</dbReference>
<dbReference type="InterPro" id="IPR055135">
    <property type="entry name" value="PRMT_dom"/>
</dbReference>
<dbReference type="CDD" id="cd02440">
    <property type="entry name" value="AdoMet_MTases"/>
    <property type="match status" value="1"/>
</dbReference>
<dbReference type="AlphaFoldDB" id="A0A6G1HHX8"/>
<keyword evidence="5 12" id="KW-0808">Transferase</keyword>
<organism evidence="16 17">
    <name type="scientific">Aulographum hederae CBS 113979</name>
    <dbReference type="NCBI Taxonomy" id="1176131"/>
    <lineage>
        <taxon>Eukaryota</taxon>
        <taxon>Fungi</taxon>
        <taxon>Dikarya</taxon>
        <taxon>Ascomycota</taxon>
        <taxon>Pezizomycotina</taxon>
        <taxon>Dothideomycetes</taxon>
        <taxon>Pleosporomycetidae</taxon>
        <taxon>Aulographales</taxon>
        <taxon>Aulographaceae</taxon>
    </lineage>
</organism>
<name>A0A6G1HHX8_9PEZI</name>
<keyword evidence="4 12" id="KW-0489">Methyltransferase</keyword>
<dbReference type="SUPFAM" id="SSF53335">
    <property type="entry name" value="S-adenosyl-L-methionine-dependent methyltransferases"/>
    <property type="match status" value="1"/>
</dbReference>
<proteinExistence type="predicted"/>
<comment type="subcellular location">
    <subcellularLocation>
        <location evidence="1">Cytoplasm</location>
        <location evidence="1">Cytosol</location>
    </subcellularLocation>
</comment>
<comment type="catalytic activity">
    <reaction evidence="10">
        <text>L-arginyl-[protein] + 2 S-adenosyl-L-methionine = N(omega),N(omega)-dimethyl-L-arginyl-[protein] + 2 S-adenosyl-L-homocysteine + 2 H(+)</text>
        <dbReference type="Rhea" id="RHEA:48096"/>
        <dbReference type="Rhea" id="RHEA-COMP:10532"/>
        <dbReference type="Rhea" id="RHEA-COMP:11991"/>
        <dbReference type="ChEBI" id="CHEBI:15378"/>
        <dbReference type="ChEBI" id="CHEBI:29965"/>
        <dbReference type="ChEBI" id="CHEBI:57856"/>
        <dbReference type="ChEBI" id="CHEBI:59789"/>
        <dbReference type="ChEBI" id="CHEBI:61897"/>
        <dbReference type="EC" id="2.1.1.319"/>
    </reaction>
    <physiologicalReaction direction="left-to-right" evidence="10">
        <dbReference type="Rhea" id="RHEA:48097"/>
    </physiologicalReaction>
</comment>
<dbReference type="Proteomes" id="UP000800041">
    <property type="component" value="Unassembled WGS sequence"/>
</dbReference>
<dbReference type="GO" id="GO:0005829">
    <property type="term" value="C:cytosol"/>
    <property type="evidence" value="ECO:0007669"/>
    <property type="project" value="UniProtKB-SubCell"/>
</dbReference>
<protein>
    <recommendedName>
        <fullName evidence="2">type I protein arginine methyltransferase</fullName>
        <ecNumber evidence="2">2.1.1.319</ecNumber>
    </recommendedName>
</protein>
<evidence type="ECO:0000256" key="6">
    <source>
        <dbReference type="ARBA" id="ARBA00022691"/>
    </source>
</evidence>
<evidence type="ECO:0000256" key="13">
    <source>
        <dbReference type="SAM" id="MobiDB-lite"/>
    </source>
</evidence>
<dbReference type="SUPFAM" id="SSF57667">
    <property type="entry name" value="beta-beta-alpha zinc fingers"/>
    <property type="match status" value="1"/>
</dbReference>
<dbReference type="GO" id="GO:0032259">
    <property type="term" value="P:methylation"/>
    <property type="evidence" value="ECO:0007669"/>
    <property type="project" value="UniProtKB-KW"/>
</dbReference>
<sequence>MQRPSPSSDFDSEGSEADQLDKLNMEEDEEWLDAEPDVESLQFKSLFDDECFADISQMLDYVKQRYDFDLVGVRKALDLGFYTSIKLVNYIRAAVSKGDLKPDLSSRELFDKDEYLRPFLQDDAVLFSLDDIDDGAMEVDDKHNDASSTVQEGTSTMKSLEQMLSYYQALAMRQEVEINELKQAVDQQRTGELELADSETSKLRKRGAKSLSNGTNSEDDDYFESYGYNEIHETMLKDSVRTDAYRDFIYDHKSIFRGMTVLDVGCGTGILSMFCAKAGAAKVIAVDNSTIINKARANVFTNGFQDVIVCLHGKIEELILPVSEVDIIISEWMGYALLFEAMLDSVLYARDHYLKDDGLMVPSHCTLRMAPFVAPDWTDANIGFWDNIYDFDMSAMKEGIYSEARLSRLSPDELAADAVTFLTLPLHTVKLDELVFTKPFSSVVTNSSESPLDGFVIWFDTFFLRSQSESLDGSQSAGEWQTRVGKGTSFTTGPHGKETHWTSCLLPIEPRKKSSVPLRAEQKIEGTIGFSKRKERGLNIEVNWKVSGAEREFRESWSL</sequence>
<evidence type="ECO:0000313" key="17">
    <source>
        <dbReference type="Proteomes" id="UP000800041"/>
    </source>
</evidence>
<evidence type="ECO:0000256" key="5">
    <source>
        <dbReference type="ARBA" id="ARBA00022679"/>
    </source>
</evidence>
<evidence type="ECO:0000256" key="1">
    <source>
        <dbReference type="ARBA" id="ARBA00004514"/>
    </source>
</evidence>
<evidence type="ECO:0000256" key="10">
    <source>
        <dbReference type="ARBA" id="ARBA00047384"/>
    </source>
</evidence>
<comment type="catalytic activity">
    <reaction evidence="11">
        <text>L-arginyl-[protein] + S-adenosyl-L-methionine = N(omega)-methyl-L-arginyl-[protein] + S-adenosyl-L-homocysteine + H(+)</text>
        <dbReference type="Rhea" id="RHEA:48100"/>
        <dbReference type="Rhea" id="RHEA-COMP:10532"/>
        <dbReference type="Rhea" id="RHEA-COMP:11990"/>
        <dbReference type="ChEBI" id="CHEBI:15378"/>
        <dbReference type="ChEBI" id="CHEBI:29965"/>
        <dbReference type="ChEBI" id="CHEBI:57856"/>
        <dbReference type="ChEBI" id="CHEBI:59789"/>
        <dbReference type="ChEBI" id="CHEBI:65280"/>
    </reaction>
    <physiologicalReaction direction="left-to-right" evidence="11">
        <dbReference type="Rhea" id="RHEA:48101"/>
    </physiologicalReaction>
</comment>
<evidence type="ECO:0000313" key="16">
    <source>
        <dbReference type="EMBL" id="KAF1992630.1"/>
    </source>
</evidence>
<dbReference type="InterPro" id="IPR029063">
    <property type="entry name" value="SAM-dependent_MTases_sf"/>
</dbReference>
<feature type="domain" description="Protein arginine N-methyltransferase" evidence="15">
    <location>
        <begin position="371"/>
        <end position="547"/>
    </location>
</feature>
<dbReference type="PROSITE" id="PS51678">
    <property type="entry name" value="SAM_MT_PRMT"/>
    <property type="match status" value="1"/>
</dbReference>
<evidence type="ECO:0000256" key="8">
    <source>
        <dbReference type="ARBA" id="ARBA00022771"/>
    </source>
</evidence>
<dbReference type="GO" id="GO:0042054">
    <property type="term" value="F:histone methyltransferase activity"/>
    <property type="evidence" value="ECO:0007669"/>
    <property type="project" value="TreeGrafter"/>
</dbReference>
<dbReference type="OrthoDB" id="7848332at2759"/>
<evidence type="ECO:0000256" key="12">
    <source>
        <dbReference type="PROSITE-ProRule" id="PRU01015"/>
    </source>
</evidence>
<dbReference type="EC" id="2.1.1.319" evidence="2"/>
<keyword evidence="3" id="KW-0963">Cytoplasm</keyword>
<evidence type="ECO:0000256" key="4">
    <source>
        <dbReference type="ARBA" id="ARBA00022603"/>
    </source>
</evidence>
<dbReference type="Pfam" id="PF22528">
    <property type="entry name" value="PRMT_C"/>
    <property type="match status" value="1"/>
</dbReference>
<dbReference type="InterPro" id="IPR036236">
    <property type="entry name" value="Znf_C2H2_sf"/>
</dbReference>
<dbReference type="GO" id="GO:0035242">
    <property type="term" value="F:protein-arginine omega-N asymmetric methyltransferase activity"/>
    <property type="evidence" value="ECO:0007669"/>
    <property type="project" value="UniProtKB-EC"/>
</dbReference>
<dbReference type="PANTHER" id="PTHR11006">
    <property type="entry name" value="PROTEIN ARGININE N-METHYLTRANSFERASE"/>
    <property type="match status" value="1"/>
</dbReference>
<evidence type="ECO:0000256" key="7">
    <source>
        <dbReference type="ARBA" id="ARBA00022723"/>
    </source>
</evidence>
<keyword evidence="9" id="KW-0862">Zinc</keyword>
<dbReference type="EMBL" id="ML977137">
    <property type="protein sequence ID" value="KAF1992630.1"/>
    <property type="molecule type" value="Genomic_DNA"/>
</dbReference>
<dbReference type="PANTHER" id="PTHR11006:SF116">
    <property type="entry name" value="PROTEIN METHYLTRANSFERASE"/>
    <property type="match status" value="1"/>
</dbReference>
<dbReference type="GO" id="GO:0008270">
    <property type="term" value="F:zinc ion binding"/>
    <property type="evidence" value="ECO:0007669"/>
    <property type="project" value="UniProtKB-KW"/>
</dbReference>
<feature type="domain" description="Protein arginine N-methyltransferase 3-like C2H2 zinc finger" evidence="14">
    <location>
        <begin position="75"/>
        <end position="118"/>
    </location>
</feature>
<evidence type="ECO:0000256" key="9">
    <source>
        <dbReference type="ARBA" id="ARBA00022833"/>
    </source>
</evidence>
<gene>
    <name evidence="16" type="ORF">K402DRAFT_10953</name>
</gene>
<keyword evidence="7" id="KW-0479">Metal-binding</keyword>
<evidence type="ECO:0000259" key="14">
    <source>
        <dbReference type="Pfam" id="PF21137"/>
    </source>
</evidence>
<dbReference type="InterPro" id="IPR049482">
    <property type="entry name" value="ANM3-like_C2H2_Zf"/>
</dbReference>
<keyword evidence="8" id="KW-0863">Zinc-finger</keyword>
<dbReference type="FunFam" id="3.40.50.150:FF:000003">
    <property type="entry name" value="Blast:Protein arginine N-methyltransferase 1"/>
    <property type="match status" value="1"/>
</dbReference>
<dbReference type="Pfam" id="PF21137">
    <property type="entry name" value="ANM3_C2H2_Zf"/>
    <property type="match status" value="1"/>
</dbReference>
<reference evidence="16" key="1">
    <citation type="journal article" date="2020" name="Stud. Mycol.">
        <title>101 Dothideomycetes genomes: a test case for predicting lifestyles and emergence of pathogens.</title>
        <authorList>
            <person name="Haridas S."/>
            <person name="Albert R."/>
            <person name="Binder M."/>
            <person name="Bloem J."/>
            <person name="Labutti K."/>
            <person name="Salamov A."/>
            <person name="Andreopoulos B."/>
            <person name="Baker S."/>
            <person name="Barry K."/>
            <person name="Bills G."/>
            <person name="Bluhm B."/>
            <person name="Cannon C."/>
            <person name="Castanera R."/>
            <person name="Culley D."/>
            <person name="Daum C."/>
            <person name="Ezra D."/>
            <person name="Gonzalez J."/>
            <person name="Henrissat B."/>
            <person name="Kuo A."/>
            <person name="Liang C."/>
            <person name="Lipzen A."/>
            <person name="Lutzoni F."/>
            <person name="Magnuson J."/>
            <person name="Mondo S."/>
            <person name="Nolan M."/>
            <person name="Ohm R."/>
            <person name="Pangilinan J."/>
            <person name="Park H.-J."/>
            <person name="Ramirez L."/>
            <person name="Alfaro M."/>
            <person name="Sun H."/>
            <person name="Tritt A."/>
            <person name="Yoshinaga Y."/>
            <person name="Zwiers L.-H."/>
            <person name="Turgeon B."/>
            <person name="Goodwin S."/>
            <person name="Spatafora J."/>
            <person name="Crous P."/>
            <person name="Grigoriev I."/>
        </authorList>
    </citation>
    <scope>NUCLEOTIDE SEQUENCE</scope>
    <source>
        <strain evidence="16">CBS 113979</strain>
    </source>
</reference>
<accession>A0A6G1HHX8</accession>